<dbReference type="PRINTS" id="PR00080">
    <property type="entry name" value="SDRFAMILY"/>
</dbReference>
<dbReference type="InterPro" id="IPR002347">
    <property type="entry name" value="SDR_fam"/>
</dbReference>
<gene>
    <name evidence="3" type="ORF">FGL98_18260</name>
</gene>
<dbReference type="PANTHER" id="PTHR43157">
    <property type="entry name" value="PHOSPHATIDYLINOSITOL-GLYCAN BIOSYNTHESIS CLASS F PROTEIN-RELATED"/>
    <property type="match status" value="1"/>
</dbReference>
<dbReference type="EMBL" id="VCQV01000030">
    <property type="protein sequence ID" value="TWP34205.1"/>
    <property type="molecule type" value="Genomic_DNA"/>
</dbReference>
<evidence type="ECO:0000256" key="2">
    <source>
        <dbReference type="RuleBase" id="RU000363"/>
    </source>
</evidence>
<name>A0A563DVI7_9MICO</name>
<accession>A0A563DVI7</accession>
<keyword evidence="1" id="KW-0560">Oxidoreductase</keyword>
<evidence type="ECO:0000256" key="1">
    <source>
        <dbReference type="ARBA" id="ARBA00023002"/>
    </source>
</evidence>
<dbReference type="NCBIfam" id="NF004846">
    <property type="entry name" value="PRK06197.1"/>
    <property type="match status" value="1"/>
</dbReference>
<dbReference type="AlphaFoldDB" id="A0A563DVI7"/>
<comment type="similarity">
    <text evidence="2">Belongs to the short-chain dehydrogenases/reductases (SDR) family.</text>
</comment>
<keyword evidence="4" id="KW-1185">Reference proteome</keyword>
<dbReference type="PRINTS" id="PR00081">
    <property type="entry name" value="GDHRDH"/>
</dbReference>
<reference evidence="3 4" key="1">
    <citation type="submission" date="2019-05" db="EMBL/GenBank/DDBJ databases">
        <authorList>
            <person name="Lee S.D."/>
        </authorList>
    </citation>
    <scope>NUCLEOTIDE SEQUENCE [LARGE SCALE GENOMIC DNA]</scope>
    <source>
        <strain evidence="3 4">C5-26</strain>
    </source>
</reference>
<comment type="caution">
    <text evidence="3">The sequence shown here is derived from an EMBL/GenBank/DDBJ whole genome shotgun (WGS) entry which is preliminary data.</text>
</comment>
<dbReference type="OrthoDB" id="4577644at2"/>
<sequence>MDGHAAYAVGSHESNHAARRAIGHSWTPASATSLLGRRVVITGATRGLGLASATELATMGASLILAVRDEVHGAEVAGRLRDDYSVDVEVARLDLADLATVREFAARMNGPIDLLVNNAGLMWGPRRTTVDGFEGQLATNYLGHFALTGLLLPRLLEAPASRVVSVTSALHTSGRFDFDDMNFTRRYSQYAAYSRSKLAMLVFARELARRSQRAGIALSSYAAHPGYAATDLQTRGRGSVMTGVMTLGNVLFATSAQQGATPIVCAATVPGLPNGTYVGPSRWGGLRGAPGVARSSPASRDLDAARRLWDYSQEATGVEFGFGG</sequence>
<organism evidence="3 4">
    <name type="scientific">Leekyejoonella antrihumi</name>
    <dbReference type="NCBI Taxonomy" id="1660198"/>
    <lineage>
        <taxon>Bacteria</taxon>
        <taxon>Bacillati</taxon>
        <taxon>Actinomycetota</taxon>
        <taxon>Actinomycetes</taxon>
        <taxon>Micrococcales</taxon>
        <taxon>Dermacoccaceae</taxon>
        <taxon>Leekyejoonella</taxon>
    </lineage>
</organism>
<dbReference type="GO" id="GO:0016491">
    <property type="term" value="F:oxidoreductase activity"/>
    <property type="evidence" value="ECO:0007669"/>
    <property type="project" value="UniProtKB-KW"/>
</dbReference>
<protein>
    <submittedName>
        <fullName evidence="3">SDR family NAD(P)-dependent oxidoreductase</fullName>
    </submittedName>
</protein>
<proteinExistence type="inferred from homology"/>
<dbReference type="Pfam" id="PF00106">
    <property type="entry name" value="adh_short"/>
    <property type="match status" value="1"/>
</dbReference>
<evidence type="ECO:0000313" key="4">
    <source>
        <dbReference type="Proteomes" id="UP000320244"/>
    </source>
</evidence>
<dbReference type="RefSeq" id="WP_146319131.1">
    <property type="nucleotide sequence ID" value="NZ_VCQV01000030.1"/>
</dbReference>
<dbReference type="SUPFAM" id="SSF51735">
    <property type="entry name" value="NAD(P)-binding Rossmann-fold domains"/>
    <property type="match status" value="1"/>
</dbReference>
<reference evidence="3 4" key="2">
    <citation type="submission" date="2019-08" db="EMBL/GenBank/DDBJ databases">
        <title>Jejuicoccus antrihumi gen. nov., sp. nov., a new member of the family Dermacoccaceae isolated from a cave.</title>
        <authorList>
            <person name="Schumann P."/>
            <person name="Kim I.S."/>
        </authorList>
    </citation>
    <scope>NUCLEOTIDE SEQUENCE [LARGE SCALE GENOMIC DNA]</scope>
    <source>
        <strain evidence="3 4">C5-26</strain>
    </source>
</reference>
<dbReference type="PANTHER" id="PTHR43157:SF31">
    <property type="entry name" value="PHOSPHATIDYLINOSITOL-GLYCAN BIOSYNTHESIS CLASS F PROTEIN"/>
    <property type="match status" value="1"/>
</dbReference>
<dbReference type="Gene3D" id="3.40.50.720">
    <property type="entry name" value="NAD(P)-binding Rossmann-like Domain"/>
    <property type="match status" value="1"/>
</dbReference>
<evidence type="ECO:0000313" key="3">
    <source>
        <dbReference type="EMBL" id="TWP34205.1"/>
    </source>
</evidence>
<dbReference type="Proteomes" id="UP000320244">
    <property type="component" value="Unassembled WGS sequence"/>
</dbReference>
<dbReference type="InterPro" id="IPR036291">
    <property type="entry name" value="NAD(P)-bd_dom_sf"/>
</dbReference>